<keyword evidence="2 7" id="KW-0479">Metal-binding</keyword>
<dbReference type="EMBL" id="JAFIMR010000010">
    <property type="protein sequence ID" value="KAI1873586.1"/>
    <property type="molecule type" value="Genomic_DNA"/>
</dbReference>
<dbReference type="InterPro" id="IPR001365">
    <property type="entry name" value="A_deaminase_dom"/>
</dbReference>
<reference evidence="9" key="1">
    <citation type="submission" date="2021-03" db="EMBL/GenBank/DDBJ databases">
        <title>Revisited historic fungal species revealed as producer of novel bioactive compounds through whole genome sequencing and comparative genomics.</title>
        <authorList>
            <person name="Vignolle G.A."/>
            <person name="Hochenegger N."/>
            <person name="Mach R.L."/>
            <person name="Mach-Aigner A.R."/>
            <person name="Javad Rahimi M."/>
            <person name="Salim K.A."/>
            <person name="Chan C.M."/>
            <person name="Lim L.B.L."/>
            <person name="Cai F."/>
            <person name="Druzhinina I.S."/>
            <person name="U'Ren J.M."/>
            <person name="Derntl C."/>
        </authorList>
    </citation>
    <scope>NUCLEOTIDE SEQUENCE</scope>
    <source>
        <strain evidence="9">TUCIM 5799</strain>
    </source>
</reference>
<feature type="binding site" evidence="7">
    <location>
        <position position="210"/>
    </location>
    <ligand>
        <name>Zn(2+)</name>
        <dbReference type="ChEBI" id="CHEBI:29105"/>
        <note>catalytic</note>
    </ligand>
</feature>
<proteinExistence type="inferred from homology"/>
<evidence type="ECO:0000313" key="9">
    <source>
        <dbReference type="EMBL" id="KAI1873586.1"/>
    </source>
</evidence>
<dbReference type="NCBIfam" id="TIGR01430">
    <property type="entry name" value="aden_deam"/>
    <property type="match status" value="1"/>
</dbReference>
<dbReference type="GO" id="GO:0009117">
    <property type="term" value="P:nucleotide metabolic process"/>
    <property type="evidence" value="ECO:0007669"/>
    <property type="project" value="UniProtKB-KW"/>
</dbReference>
<comment type="cofactor">
    <cofactor evidence="7">
        <name>Zn(2+)</name>
        <dbReference type="ChEBI" id="CHEBI:29105"/>
    </cofactor>
    <text evidence="7">Binds 1 zinc ion per subunit.</text>
</comment>
<feature type="binding site" evidence="7">
    <location>
        <position position="19"/>
    </location>
    <ligand>
        <name>Zn(2+)</name>
        <dbReference type="ChEBI" id="CHEBI:29105"/>
        <note>catalytic</note>
    </ligand>
</feature>
<accession>A0A9P9WPC4</accession>
<comment type="caution">
    <text evidence="9">The sequence shown here is derived from an EMBL/GenBank/DDBJ whole genome shotgun (WGS) entry which is preliminary data.</text>
</comment>
<dbReference type="Pfam" id="PF00962">
    <property type="entry name" value="A_deaminase"/>
    <property type="match status" value="1"/>
</dbReference>
<organism evidence="9 10">
    <name type="scientific">Neoarthrinium moseri</name>
    <dbReference type="NCBI Taxonomy" id="1658444"/>
    <lineage>
        <taxon>Eukaryota</taxon>
        <taxon>Fungi</taxon>
        <taxon>Dikarya</taxon>
        <taxon>Ascomycota</taxon>
        <taxon>Pezizomycotina</taxon>
        <taxon>Sordariomycetes</taxon>
        <taxon>Xylariomycetidae</taxon>
        <taxon>Amphisphaeriales</taxon>
        <taxon>Apiosporaceae</taxon>
        <taxon>Neoarthrinium</taxon>
    </lineage>
</organism>
<dbReference type="GO" id="GO:0009168">
    <property type="term" value="P:purine ribonucleoside monophosphate biosynthetic process"/>
    <property type="evidence" value="ECO:0007669"/>
    <property type="project" value="InterPro"/>
</dbReference>
<feature type="binding site" evidence="7">
    <location>
        <position position="292"/>
    </location>
    <ligand>
        <name>substrate</name>
    </ligand>
</feature>
<dbReference type="GO" id="GO:0043103">
    <property type="term" value="P:hypoxanthine salvage"/>
    <property type="evidence" value="ECO:0007669"/>
    <property type="project" value="UniProtKB-UniRule"/>
</dbReference>
<dbReference type="FunFam" id="3.20.20.140:FF:000039">
    <property type="entry name" value="Adenine deaminase"/>
    <property type="match status" value="1"/>
</dbReference>
<comment type="function">
    <text evidence="7">Catalyzes the hydrolytic deamination of adenine to hypoxanthine. Plays an important role in the purine salvage pathway and in nitrogen catabolism.</text>
</comment>
<dbReference type="InterPro" id="IPR032466">
    <property type="entry name" value="Metal_Hydrolase"/>
</dbReference>
<feature type="domain" description="Adenosine deaminase" evidence="8">
    <location>
        <begin position="14"/>
        <end position="344"/>
    </location>
</feature>
<dbReference type="GO" id="GO:0005829">
    <property type="term" value="C:cytosol"/>
    <property type="evidence" value="ECO:0007669"/>
    <property type="project" value="TreeGrafter"/>
</dbReference>
<dbReference type="InterPro" id="IPR028892">
    <property type="entry name" value="ADE"/>
</dbReference>
<dbReference type="OrthoDB" id="272271at2759"/>
<keyword evidence="6 7" id="KW-0539">Nucleus</keyword>
<dbReference type="PANTHER" id="PTHR43114">
    <property type="entry name" value="ADENINE DEAMINASE"/>
    <property type="match status" value="1"/>
</dbReference>
<keyword evidence="4 7" id="KW-0862">Zinc</keyword>
<comment type="subcellular location">
    <subcellularLocation>
        <location evidence="7">Cytoplasm</location>
    </subcellularLocation>
    <subcellularLocation>
        <location evidence="7">Nucleus</location>
    </subcellularLocation>
</comment>
<keyword evidence="10" id="KW-1185">Reference proteome</keyword>
<feature type="binding site" evidence="7">
    <location>
        <position position="21"/>
    </location>
    <ligand>
        <name>Zn(2+)</name>
        <dbReference type="ChEBI" id="CHEBI:29105"/>
        <note>catalytic</note>
    </ligand>
</feature>
<evidence type="ECO:0000256" key="6">
    <source>
        <dbReference type="ARBA" id="ARBA00023242"/>
    </source>
</evidence>
<sequence length="357" mass="39523">MCKSQFHEFLAALPKCEHHLHIEGTFEPELLFELAAKNNITLPADKDAAFASIEALKARYLTFANLDDFLGYYYIAMSALIDAADFEALAYAYFSKAASQNVRHAEVFFDAQVHTERGVAFETVVTGLKAAQRRAEKDFGITTELIMCLVKHLPLPDAMKTFAHARDGGFFADGTLLAVGMDSSEAPFPPKMWTELYDAAKAAGIKRTIHAGEEGPADYVVQALDLLDAQRIDHGLRSFEDDALIKRLVEQKTLLTTCPLSNLKLQCIKSISEFPLRKLLDSGVRFSINSDDPAYFGGYILENYCVLQDTFGLTVKEWESIVTGAVLGSWCSEERKKQLLAEIDGVISTWSAKLGGQ</sequence>
<dbReference type="SUPFAM" id="SSF51556">
    <property type="entry name" value="Metallo-dependent hydrolases"/>
    <property type="match status" value="1"/>
</dbReference>
<dbReference type="HAMAP" id="MF_01962">
    <property type="entry name" value="Adenine_deaminase"/>
    <property type="match status" value="1"/>
</dbReference>
<comment type="catalytic activity">
    <reaction evidence="7">
        <text>adenine + H2O + H(+) = hypoxanthine + NH4(+)</text>
        <dbReference type="Rhea" id="RHEA:23688"/>
        <dbReference type="ChEBI" id="CHEBI:15377"/>
        <dbReference type="ChEBI" id="CHEBI:15378"/>
        <dbReference type="ChEBI" id="CHEBI:16708"/>
        <dbReference type="ChEBI" id="CHEBI:17368"/>
        <dbReference type="ChEBI" id="CHEBI:28938"/>
        <dbReference type="EC" id="3.5.4.2"/>
    </reaction>
</comment>
<keyword evidence="5 7" id="KW-0546">Nucleotide metabolism</keyword>
<dbReference type="InterPro" id="IPR006650">
    <property type="entry name" value="A/AMP_deam_AS"/>
</dbReference>
<dbReference type="Gene3D" id="3.20.20.140">
    <property type="entry name" value="Metal-dependent hydrolases"/>
    <property type="match status" value="1"/>
</dbReference>
<evidence type="ECO:0000256" key="7">
    <source>
        <dbReference type="HAMAP-Rule" id="MF_03145"/>
    </source>
</evidence>
<dbReference type="PROSITE" id="PS00485">
    <property type="entry name" value="A_DEAMINASE"/>
    <property type="match status" value="1"/>
</dbReference>
<dbReference type="GO" id="GO:0005634">
    <property type="term" value="C:nucleus"/>
    <property type="evidence" value="ECO:0007669"/>
    <property type="project" value="UniProtKB-SubCell"/>
</dbReference>
<keyword evidence="3 7" id="KW-0378">Hydrolase</keyword>
<evidence type="ECO:0000259" key="8">
    <source>
        <dbReference type="Pfam" id="PF00962"/>
    </source>
</evidence>
<evidence type="ECO:0000313" key="10">
    <source>
        <dbReference type="Proteomes" id="UP000829685"/>
    </source>
</evidence>
<dbReference type="PANTHER" id="PTHR43114:SF6">
    <property type="entry name" value="ADENINE DEAMINASE"/>
    <property type="match status" value="1"/>
</dbReference>
<comment type="similarity">
    <text evidence="7">Belongs to the metallo-dependent hydrolases superfamily. Adenosine and AMP deaminases family. Adenine deaminase type 2 subfamily.</text>
</comment>
<dbReference type="InterPro" id="IPR006330">
    <property type="entry name" value="Ado/ade_deaminase"/>
</dbReference>
<name>A0A9P9WPC4_9PEZI</name>
<dbReference type="EC" id="3.5.4.2" evidence="7"/>
<evidence type="ECO:0000256" key="3">
    <source>
        <dbReference type="ARBA" id="ARBA00022801"/>
    </source>
</evidence>
<dbReference type="AlphaFoldDB" id="A0A9P9WPC4"/>
<dbReference type="GO" id="GO:0008270">
    <property type="term" value="F:zinc ion binding"/>
    <property type="evidence" value="ECO:0007669"/>
    <property type="project" value="UniProtKB-UniRule"/>
</dbReference>
<feature type="binding site" evidence="7">
    <location>
        <position position="291"/>
    </location>
    <ligand>
        <name>Zn(2+)</name>
        <dbReference type="ChEBI" id="CHEBI:29105"/>
        <note>catalytic</note>
    </ligand>
</feature>
<protein>
    <recommendedName>
        <fullName evidence="7">Adenine deaminase</fullName>
        <shortName evidence="7">ADE</shortName>
        <ecNumber evidence="7">3.5.4.2</ecNumber>
    </recommendedName>
    <alternativeName>
        <fullName evidence="7">Adenine aminohydrolase</fullName>
        <shortName evidence="7">AAH</shortName>
    </alternativeName>
</protein>
<feature type="site" description="Important for catalytic activity" evidence="7">
    <location>
        <position position="234"/>
    </location>
</feature>
<gene>
    <name evidence="7" type="primary">AAH1</name>
    <name evidence="9" type="ORF">JX265_005208</name>
</gene>
<keyword evidence="1 7" id="KW-0963">Cytoplasm</keyword>
<dbReference type="Proteomes" id="UP000829685">
    <property type="component" value="Unassembled WGS sequence"/>
</dbReference>
<feature type="active site" description="Proton donor" evidence="7">
    <location>
        <position position="213"/>
    </location>
</feature>
<evidence type="ECO:0000256" key="1">
    <source>
        <dbReference type="ARBA" id="ARBA00022490"/>
    </source>
</evidence>
<dbReference type="CDD" id="cd01320">
    <property type="entry name" value="ADA"/>
    <property type="match status" value="1"/>
</dbReference>
<dbReference type="GO" id="GO:0000034">
    <property type="term" value="F:adenine deaminase activity"/>
    <property type="evidence" value="ECO:0007669"/>
    <property type="project" value="UniProtKB-UniRule"/>
</dbReference>
<dbReference type="GO" id="GO:0006146">
    <property type="term" value="P:adenine catabolic process"/>
    <property type="evidence" value="ECO:0007669"/>
    <property type="project" value="UniProtKB-UniRule"/>
</dbReference>
<evidence type="ECO:0000256" key="4">
    <source>
        <dbReference type="ARBA" id="ARBA00022833"/>
    </source>
</evidence>
<evidence type="ECO:0000256" key="2">
    <source>
        <dbReference type="ARBA" id="ARBA00022723"/>
    </source>
</evidence>
<evidence type="ECO:0000256" key="5">
    <source>
        <dbReference type="ARBA" id="ARBA00023080"/>
    </source>
</evidence>